<keyword evidence="1" id="KW-1133">Transmembrane helix</keyword>
<evidence type="ECO:0000313" key="2">
    <source>
        <dbReference type="EMBL" id="MFC7318017.1"/>
    </source>
</evidence>
<dbReference type="EMBL" id="JBHTBF010000002">
    <property type="protein sequence ID" value="MFC7318017.1"/>
    <property type="molecule type" value="Genomic_DNA"/>
</dbReference>
<dbReference type="GeneID" id="79315298"/>
<dbReference type="InterPro" id="IPR043826">
    <property type="entry name" value="DUF5803"/>
</dbReference>
<dbReference type="Pfam" id="PF19119">
    <property type="entry name" value="DUF5803"/>
    <property type="match status" value="1"/>
</dbReference>
<accession>A0ABD6ACA8</accession>
<feature type="transmembrane region" description="Helical" evidence="1">
    <location>
        <begin position="201"/>
        <end position="223"/>
    </location>
</feature>
<organism evidence="2 3">
    <name type="scientific">Halomarina halobia</name>
    <dbReference type="NCBI Taxonomy" id="3033386"/>
    <lineage>
        <taxon>Archaea</taxon>
        <taxon>Methanobacteriati</taxon>
        <taxon>Methanobacteriota</taxon>
        <taxon>Stenosarchaea group</taxon>
        <taxon>Halobacteria</taxon>
        <taxon>Halobacteriales</taxon>
        <taxon>Natronomonadaceae</taxon>
        <taxon>Halomarina</taxon>
    </lineage>
</organism>
<keyword evidence="3" id="KW-1185">Reference proteome</keyword>
<reference evidence="2 3" key="1">
    <citation type="journal article" date="2019" name="Int. J. Syst. Evol. Microbiol.">
        <title>The Global Catalogue of Microorganisms (GCM) 10K type strain sequencing project: providing services to taxonomists for standard genome sequencing and annotation.</title>
        <authorList>
            <consortium name="The Broad Institute Genomics Platform"/>
            <consortium name="The Broad Institute Genome Sequencing Center for Infectious Disease"/>
            <person name="Wu L."/>
            <person name="Ma J."/>
        </authorList>
    </citation>
    <scope>NUCLEOTIDE SEQUENCE [LARGE SCALE GENOMIC DNA]</scope>
    <source>
        <strain evidence="2 3">PSR21</strain>
    </source>
</reference>
<dbReference type="RefSeq" id="WP_276305704.1">
    <property type="nucleotide sequence ID" value="NZ_CP119992.1"/>
</dbReference>
<sequence>MRRLLALAMLAVLTMSAGCTSLFGPGQLSQDQLNRDASYDWETDATATYDVRANEYRAVYVLENRTNLSVYDRNTFGIERPLDVSAVKYQYPNGTVIGLNDSDEFAVTQSRERATIEVPEEGGKVAFTVARNGKTFSTPAFVEGASYEVVIPPNTDVAVPLLGKVSPGGYTTERVDGRIHIEWSSVETSGISVRYYLDRDLLIFGSLAGILTIAGLVGSAYYVRQIRELERRRQEVGLDTREE</sequence>
<gene>
    <name evidence="2" type="ORF">ACFQPE_14625</name>
</gene>
<comment type="caution">
    <text evidence="2">The sequence shown here is derived from an EMBL/GenBank/DDBJ whole genome shotgun (WGS) entry which is preliminary data.</text>
</comment>
<dbReference type="AlphaFoldDB" id="A0ABD6ACA8"/>
<evidence type="ECO:0000313" key="3">
    <source>
        <dbReference type="Proteomes" id="UP001596547"/>
    </source>
</evidence>
<dbReference type="Proteomes" id="UP001596547">
    <property type="component" value="Unassembled WGS sequence"/>
</dbReference>
<dbReference type="PROSITE" id="PS51257">
    <property type="entry name" value="PROKAR_LIPOPROTEIN"/>
    <property type="match status" value="1"/>
</dbReference>
<proteinExistence type="predicted"/>
<name>A0ABD6ACA8_9EURY</name>
<keyword evidence="1" id="KW-0472">Membrane</keyword>
<evidence type="ECO:0000256" key="1">
    <source>
        <dbReference type="SAM" id="Phobius"/>
    </source>
</evidence>
<keyword evidence="1" id="KW-0812">Transmembrane</keyword>
<protein>
    <submittedName>
        <fullName evidence="2">DUF5803 family protein</fullName>
    </submittedName>
</protein>